<keyword evidence="5 6" id="KW-0472">Membrane</keyword>
<dbReference type="GO" id="GO:0005886">
    <property type="term" value="C:plasma membrane"/>
    <property type="evidence" value="ECO:0007669"/>
    <property type="project" value="UniProtKB-SubCell"/>
</dbReference>
<evidence type="ECO:0000313" key="8">
    <source>
        <dbReference type="EMBL" id="BAL57875.1"/>
    </source>
</evidence>
<gene>
    <name evidence="8" type="ORF">HGMM_F52F08C14</name>
</gene>
<evidence type="ECO:0000256" key="1">
    <source>
        <dbReference type="ARBA" id="ARBA00004651"/>
    </source>
</evidence>
<feature type="transmembrane region" description="Helical" evidence="6">
    <location>
        <begin position="207"/>
        <end position="231"/>
    </location>
</feature>
<dbReference type="InterPro" id="IPR051542">
    <property type="entry name" value="Hydrogenase_cytochrome"/>
</dbReference>
<evidence type="ECO:0000259" key="7">
    <source>
        <dbReference type="Pfam" id="PF01292"/>
    </source>
</evidence>
<dbReference type="InterPro" id="IPR016174">
    <property type="entry name" value="Di-haem_cyt_TM"/>
</dbReference>
<comment type="subcellular location">
    <subcellularLocation>
        <location evidence="1">Cell membrane</location>
        <topology evidence="1">Multi-pass membrane protein</topology>
    </subcellularLocation>
</comment>
<keyword evidence="4 6" id="KW-1133">Transmembrane helix</keyword>
<dbReference type="EMBL" id="AP011787">
    <property type="protein sequence ID" value="BAL57875.1"/>
    <property type="molecule type" value="Genomic_DNA"/>
</dbReference>
<keyword evidence="2" id="KW-1003">Cell membrane</keyword>
<dbReference type="PANTHER" id="PTHR30485">
    <property type="entry name" value="NI/FE-HYDROGENASE 1 B-TYPE CYTOCHROME SUBUNIT"/>
    <property type="match status" value="1"/>
</dbReference>
<feature type="domain" description="Cytochrome b561 bacterial/Ni-hydrogenase" evidence="7">
    <location>
        <begin position="10"/>
        <end position="180"/>
    </location>
</feature>
<evidence type="ECO:0000256" key="4">
    <source>
        <dbReference type="ARBA" id="ARBA00022989"/>
    </source>
</evidence>
<dbReference type="SUPFAM" id="SSF81342">
    <property type="entry name" value="Transmembrane di-heme cytochromes"/>
    <property type="match status" value="1"/>
</dbReference>
<dbReference type="PANTHER" id="PTHR30485:SF2">
    <property type="entry name" value="BLL0597 PROTEIN"/>
    <property type="match status" value="1"/>
</dbReference>
<feature type="transmembrane region" description="Helical" evidence="6">
    <location>
        <begin position="44"/>
        <end position="63"/>
    </location>
</feature>
<dbReference type="Pfam" id="PF01292">
    <property type="entry name" value="Ni_hydr_CYTB"/>
    <property type="match status" value="1"/>
</dbReference>
<dbReference type="AlphaFoldDB" id="H5SNY9"/>
<accession>H5SNY9</accession>
<protein>
    <submittedName>
        <fullName evidence="8">Hydrogenase cytochrome b-type subunit</fullName>
    </submittedName>
</protein>
<name>H5SNY9_9PROT</name>
<dbReference type="InterPro" id="IPR011577">
    <property type="entry name" value="Cyt_b561_bac/Ni-Hgenase"/>
</dbReference>
<dbReference type="GO" id="GO:0020037">
    <property type="term" value="F:heme binding"/>
    <property type="evidence" value="ECO:0007669"/>
    <property type="project" value="TreeGrafter"/>
</dbReference>
<evidence type="ECO:0000256" key="3">
    <source>
        <dbReference type="ARBA" id="ARBA00022692"/>
    </source>
</evidence>
<reference evidence="8" key="2">
    <citation type="journal article" date="2012" name="PLoS ONE">
        <title>A Deeply Branching Thermophilic Bacterium with an Ancient Acetyl-CoA Pathway Dominates a Subsurface Ecosystem.</title>
        <authorList>
            <person name="Takami H."/>
            <person name="Noguchi H."/>
            <person name="Takaki Y."/>
            <person name="Uchiyama I."/>
            <person name="Toyoda A."/>
            <person name="Nishi S."/>
            <person name="Chee G.-J."/>
            <person name="Arai W."/>
            <person name="Nunoura T."/>
            <person name="Itoh T."/>
            <person name="Hattori M."/>
            <person name="Takai K."/>
        </authorList>
    </citation>
    <scope>NUCLEOTIDE SEQUENCE</scope>
</reference>
<proteinExistence type="predicted"/>
<dbReference type="Gene3D" id="1.20.950.20">
    <property type="entry name" value="Transmembrane di-heme cytochromes, Chain C"/>
    <property type="match status" value="1"/>
</dbReference>
<sequence length="243" mass="26276">MSQNQNPIPVWDPLLRLFHWALVACVIGAFVSVKLGGNAMVWHGRFGVAICGLLAFRLVWGVIGPQTARFSQFIKGPAAIRAYLQGAWHGIGHNPLGALSVVAMLAAFGCQAALGLFSYDEIAFRGPLARLVSEATQLTLTGWHRRLEPVLIALVALHLAAILFYRMVKREDLVRPMITGYRVWLGGDQQNGQEKLPKGINWRTNGYWVRGGAAIALAVAAAVVASGAWVAPPPPVAVTAPEW</sequence>
<evidence type="ECO:0000256" key="6">
    <source>
        <dbReference type="SAM" id="Phobius"/>
    </source>
</evidence>
<organism evidence="8">
    <name type="scientific">uncultured beta proteobacterium</name>
    <dbReference type="NCBI Taxonomy" id="86027"/>
    <lineage>
        <taxon>Bacteria</taxon>
        <taxon>Pseudomonadati</taxon>
        <taxon>Pseudomonadota</taxon>
        <taxon>Betaproteobacteria</taxon>
        <taxon>environmental samples</taxon>
    </lineage>
</organism>
<reference evidence="8" key="1">
    <citation type="journal article" date="2005" name="Environ. Microbiol.">
        <title>Genetic and functional properties of uncultivated thermophilic crenarchaeotes from a subsurface gold mine as revealed by analysis of genome fragments.</title>
        <authorList>
            <person name="Nunoura T."/>
            <person name="Hirayama H."/>
            <person name="Takami H."/>
            <person name="Oida H."/>
            <person name="Nishi S."/>
            <person name="Shimamura S."/>
            <person name="Suzuki Y."/>
            <person name="Inagaki F."/>
            <person name="Takai K."/>
            <person name="Nealson K.H."/>
            <person name="Horikoshi K."/>
        </authorList>
    </citation>
    <scope>NUCLEOTIDE SEQUENCE</scope>
</reference>
<dbReference type="GO" id="GO:0022904">
    <property type="term" value="P:respiratory electron transport chain"/>
    <property type="evidence" value="ECO:0007669"/>
    <property type="project" value="InterPro"/>
</dbReference>
<feature type="transmembrane region" description="Helical" evidence="6">
    <location>
        <begin position="17"/>
        <end position="37"/>
    </location>
</feature>
<evidence type="ECO:0000256" key="2">
    <source>
        <dbReference type="ARBA" id="ARBA00022475"/>
    </source>
</evidence>
<keyword evidence="3 6" id="KW-0812">Transmembrane</keyword>
<evidence type="ECO:0000256" key="5">
    <source>
        <dbReference type="ARBA" id="ARBA00023136"/>
    </source>
</evidence>
<feature type="transmembrane region" description="Helical" evidence="6">
    <location>
        <begin position="150"/>
        <end position="168"/>
    </location>
</feature>
<dbReference type="GO" id="GO:0009055">
    <property type="term" value="F:electron transfer activity"/>
    <property type="evidence" value="ECO:0007669"/>
    <property type="project" value="InterPro"/>
</dbReference>